<dbReference type="AlphaFoldDB" id="A0AAW1J0C4"/>
<feature type="coiled-coil region" evidence="1">
    <location>
        <begin position="5"/>
        <end position="60"/>
    </location>
</feature>
<feature type="compositionally biased region" description="Basic and acidic residues" evidence="2">
    <location>
        <begin position="95"/>
        <end position="104"/>
    </location>
</feature>
<evidence type="ECO:0000313" key="3">
    <source>
        <dbReference type="EMBL" id="KAK9696171.1"/>
    </source>
</evidence>
<feature type="region of interest" description="Disordered" evidence="2">
    <location>
        <begin position="80"/>
        <end position="104"/>
    </location>
</feature>
<keyword evidence="4" id="KW-1185">Reference proteome</keyword>
<gene>
    <name evidence="3" type="ORF">QE152_g32072</name>
</gene>
<evidence type="ECO:0000313" key="4">
    <source>
        <dbReference type="Proteomes" id="UP001458880"/>
    </source>
</evidence>
<dbReference type="EMBL" id="JASPKY010000460">
    <property type="protein sequence ID" value="KAK9696171.1"/>
    <property type="molecule type" value="Genomic_DNA"/>
</dbReference>
<comment type="caution">
    <text evidence="3">The sequence shown here is derived from an EMBL/GenBank/DDBJ whole genome shotgun (WGS) entry which is preliminary data.</text>
</comment>
<dbReference type="Proteomes" id="UP001458880">
    <property type="component" value="Unassembled WGS sequence"/>
</dbReference>
<keyword evidence="1" id="KW-0175">Coiled coil</keyword>
<organism evidence="3 4">
    <name type="scientific">Popillia japonica</name>
    <name type="common">Japanese beetle</name>
    <dbReference type="NCBI Taxonomy" id="7064"/>
    <lineage>
        <taxon>Eukaryota</taxon>
        <taxon>Metazoa</taxon>
        <taxon>Ecdysozoa</taxon>
        <taxon>Arthropoda</taxon>
        <taxon>Hexapoda</taxon>
        <taxon>Insecta</taxon>
        <taxon>Pterygota</taxon>
        <taxon>Neoptera</taxon>
        <taxon>Endopterygota</taxon>
        <taxon>Coleoptera</taxon>
        <taxon>Polyphaga</taxon>
        <taxon>Scarabaeiformia</taxon>
        <taxon>Scarabaeidae</taxon>
        <taxon>Rutelinae</taxon>
        <taxon>Popillia</taxon>
    </lineage>
</organism>
<proteinExistence type="predicted"/>
<sequence length="104" mass="12059">MRDRLAETDFEMNELKEALQSCKENEVLLKNKIEFITRKNRNQQDLIKQVQETIEKLSNRSKTIATCTSTQTNSKILARVETQTEDTNDKANITNKEDLKPNSN</sequence>
<accession>A0AAW1J0C4</accession>
<evidence type="ECO:0000256" key="2">
    <source>
        <dbReference type="SAM" id="MobiDB-lite"/>
    </source>
</evidence>
<evidence type="ECO:0000256" key="1">
    <source>
        <dbReference type="SAM" id="Coils"/>
    </source>
</evidence>
<reference evidence="3 4" key="1">
    <citation type="journal article" date="2024" name="BMC Genomics">
        <title>De novo assembly and annotation of Popillia japonica's genome with initial clues to its potential as an invasive pest.</title>
        <authorList>
            <person name="Cucini C."/>
            <person name="Boschi S."/>
            <person name="Funari R."/>
            <person name="Cardaioli E."/>
            <person name="Iannotti N."/>
            <person name="Marturano G."/>
            <person name="Paoli F."/>
            <person name="Bruttini M."/>
            <person name="Carapelli A."/>
            <person name="Frati F."/>
            <person name="Nardi F."/>
        </authorList>
    </citation>
    <scope>NUCLEOTIDE SEQUENCE [LARGE SCALE GENOMIC DNA]</scope>
    <source>
        <strain evidence="3">DMR45628</strain>
    </source>
</reference>
<name>A0AAW1J0C4_POPJA</name>
<protein>
    <submittedName>
        <fullName evidence="3">Uncharacterized protein</fullName>
    </submittedName>
</protein>